<organism evidence="1">
    <name type="scientific">human gut metagenome</name>
    <dbReference type="NCBI Taxonomy" id="408170"/>
    <lineage>
        <taxon>unclassified sequences</taxon>
        <taxon>metagenomes</taxon>
        <taxon>organismal metagenomes</taxon>
    </lineage>
</organism>
<comment type="caution">
    <text evidence="1">The sequence shown here is derived from an EMBL/GenBank/DDBJ whole genome shotgun (WGS) entry which is preliminary data.</text>
</comment>
<reference evidence="1" key="1">
    <citation type="journal article" date="2013" name="Environ. Microbiol.">
        <title>Microbiota from the distal guts of lean and obese adolescents exhibit partial functional redundancy besides clear differences in community structure.</title>
        <authorList>
            <person name="Ferrer M."/>
            <person name="Ruiz A."/>
            <person name="Lanza F."/>
            <person name="Haange S.B."/>
            <person name="Oberbach A."/>
            <person name="Till H."/>
            <person name="Bargiela R."/>
            <person name="Campoy C."/>
            <person name="Segura M.T."/>
            <person name="Richter M."/>
            <person name="von Bergen M."/>
            <person name="Seifert J."/>
            <person name="Suarez A."/>
        </authorList>
    </citation>
    <scope>NUCLEOTIDE SEQUENCE</scope>
</reference>
<sequence length="128" mass="14861">MSKLKIKTKERRFETARDLYGIFFEDINRAGDGGLYPEMLRNRSFEDSVLPEGYIQQEDGIHVKTVSGWLDEFCNGEGLCRWVKGNNIPETEIPAWYTHNAKMELELTDTLNEHRDAALRMQFEKDGS</sequence>
<protein>
    <submittedName>
        <fullName evidence="1">Alpha-L-arabinofuranosidase</fullName>
    </submittedName>
</protein>
<feature type="non-terminal residue" evidence="1">
    <location>
        <position position="128"/>
    </location>
</feature>
<name>K1SG98_9ZZZZ</name>
<accession>K1SG98</accession>
<proteinExistence type="predicted"/>
<dbReference type="EMBL" id="AJWY01010069">
    <property type="protein sequence ID" value="EKC56563.1"/>
    <property type="molecule type" value="Genomic_DNA"/>
</dbReference>
<gene>
    <name evidence="1" type="ORF">LEA_14775</name>
</gene>
<evidence type="ECO:0000313" key="1">
    <source>
        <dbReference type="EMBL" id="EKC56563.1"/>
    </source>
</evidence>
<dbReference type="AlphaFoldDB" id="K1SG98"/>